<accession>A0A387BGB5</accession>
<evidence type="ECO:0000313" key="2">
    <source>
        <dbReference type="Proteomes" id="UP000275069"/>
    </source>
</evidence>
<reference evidence="1 2" key="1">
    <citation type="submission" date="2018-09" db="EMBL/GenBank/DDBJ databases">
        <title>Genome sequencing of strain 2DFW10M-5.</title>
        <authorList>
            <person name="Heo J."/>
            <person name="Kim S.-J."/>
            <person name="Kwon S.-W."/>
        </authorList>
    </citation>
    <scope>NUCLEOTIDE SEQUENCE [LARGE SCALE GENOMIC DNA]</scope>
    <source>
        <strain evidence="1 2">2DFW10M-5</strain>
    </source>
</reference>
<dbReference type="RefSeq" id="WP_120788607.1">
    <property type="nucleotide sequence ID" value="NZ_CP032624.1"/>
</dbReference>
<protein>
    <recommendedName>
        <fullName evidence="3">WXG100 family type VII secretion target</fullName>
    </recommendedName>
</protein>
<proteinExistence type="predicted"/>
<gene>
    <name evidence="1" type="ORF">D7I44_05725</name>
</gene>
<evidence type="ECO:0008006" key="3">
    <source>
        <dbReference type="Google" id="ProtNLM"/>
    </source>
</evidence>
<dbReference type="Proteomes" id="UP000275069">
    <property type="component" value="Chromosome"/>
</dbReference>
<dbReference type="AlphaFoldDB" id="A0A387BGB5"/>
<evidence type="ECO:0000313" key="1">
    <source>
        <dbReference type="EMBL" id="AYG03075.1"/>
    </source>
</evidence>
<dbReference type="OrthoDB" id="5195569at2"/>
<name>A0A387BGB5_9MICO</name>
<dbReference type="EMBL" id="CP032624">
    <property type="protein sequence ID" value="AYG03075.1"/>
    <property type="molecule type" value="Genomic_DNA"/>
</dbReference>
<organism evidence="1 2">
    <name type="scientific">Gryllotalpicola protaetiae</name>
    <dbReference type="NCBI Taxonomy" id="2419771"/>
    <lineage>
        <taxon>Bacteria</taxon>
        <taxon>Bacillati</taxon>
        <taxon>Actinomycetota</taxon>
        <taxon>Actinomycetes</taxon>
        <taxon>Micrococcales</taxon>
        <taxon>Microbacteriaceae</taxon>
        <taxon>Gryllotalpicola</taxon>
    </lineage>
</organism>
<dbReference type="KEGG" id="gry:D7I44_05725"/>
<sequence>MGHDLQLDLQRLRALYDELSAVAREFEGADKLSDSLADATGHDDLGGKVRDFAHSWNDKREKMNGNVTALRDQVKAISDGFTQVDAGLARALQTSADAGPAAAPRVKS</sequence>
<keyword evidence="2" id="KW-1185">Reference proteome</keyword>